<dbReference type="RefSeq" id="XP_005706207.1">
    <property type="nucleotide sequence ID" value="XM_005706150.1"/>
</dbReference>
<dbReference type="Gramene" id="EME29687">
    <property type="protein sequence ID" value="EME29687"/>
    <property type="gene ID" value="Gasu_29100"/>
</dbReference>
<dbReference type="EMBL" id="KB454506">
    <property type="protein sequence ID" value="EME29687.1"/>
    <property type="molecule type" value="Genomic_DNA"/>
</dbReference>
<name>M2XHW3_GALSU</name>
<gene>
    <name evidence="2" type="ORF">Gasu_29100</name>
</gene>
<dbReference type="Proteomes" id="UP000030680">
    <property type="component" value="Unassembled WGS sequence"/>
</dbReference>
<dbReference type="GeneID" id="17088465"/>
<accession>M2XHW3</accession>
<reference evidence="3" key="1">
    <citation type="journal article" date="2013" name="Science">
        <title>Gene transfer from bacteria and archaea facilitated evolution of an extremophilic eukaryote.</title>
        <authorList>
            <person name="Schonknecht G."/>
            <person name="Chen W.H."/>
            <person name="Ternes C.M."/>
            <person name="Barbier G.G."/>
            <person name="Shrestha R.P."/>
            <person name="Stanke M."/>
            <person name="Brautigam A."/>
            <person name="Baker B.J."/>
            <person name="Banfield J.F."/>
            <person name="Garavito R.M."/>
            <person name="Carr K."/>
            <person name="Wilkerson C."/>
            <person name="Rensing S.A."/>
            <person name="Gagneul D."/>
            <person name="Dickenson N.E."/>
            <person name="Oesterhelt C."/>
            <person name="Lercher M.J."/>
            <person name="Weber A.P."/>
        </authorList>
    </citation>
    <scope>NUCLEOTIDE SEQUENCE [LARGE SCALE GENOMIC DNA]</scope>
    <source>
        <strain evidence="3">074W</strain>
    </source>
</reference>
<evidence type="ECO:0000313" key="2">
    <source>
        <dbReference type="EMBL" id="EME29687.1"/>
    </source>
</evidence>
<feature type="region of interest" description="Disordered" evidence="1">
    <location>
        <begin position="36"/>
        <end position="70"/>
    </location>
</feature>
<organism evidence="2 3">
    <name type="scientific">Galdieria sulphuraria</name>
    <name type="common">Red alga</name>
    <dbReference type="NCBI Taxonomy" id="130081"/>
    <lineage>
        <taxon>Eukaryota</taxon>
        <taxon>Rhodophyta</taxon>
        <taxon>Bangiophyceae</taxon>
        <taxon>Galdieriales</taxon>
        <taxon>Galdieriaceae</taxon>
        <taxon>Galdieria</taxon>
    </lineage>
</organism>
<dbReference type="KEGG" id="gsl:Gasu_29100"/>
<keyword evidence="3" id="KW-1185">Reference proteome</keyword>
<proteinExistence type="predicted"/>
<sequence length="70" mass="8187">MDRLFCLFRLLNSCKEKKSCPPMPVDYIRFKDSDNRTPVGHTPRRIRKYSITGSPLSDRKKTLSPFESHS</sequence>
<evidence type="ECO:0000313" key="3">
    <source>
        <dbReference type="Proteomes" id="UP000030680"/>
    </source>
</evidence>
<dbReference type="AlphaFoldDB" id="M2XHW3"/>
<protein>
    <submittedName>
        <fullName evidence="2">Uncharacterized protein</fullName>
    </submittedName>
</protein>
<evidence type="ECO:0000256" key="1">
    <source>
        <dbReference type="SAM" id="MobiDB-lite"/>
    </source>
</evidence>